<name>A0AAU7JTH8_9MICO</name>
<dbReference type="EMBL" id="CP157483">
    <property type="protein sequence ID" value="XBO43717.1"/>
    <property type="molecule type" value="Genomic_DNA"/>
</dbReference>
<protein>
    <submittedName>
        <fullName evidence="3">SseB family protein</fullName>
    </submittedName>
</protein>
<dbReference type="RefSeq" id="WP_406831167.1">
    <property type="nucleotide sequence ID" value="NZ_CP157483.1"/>
</dbReference>
<sequence length="243" mass="24822">MTGSTPSQDSAGISFGGRELTSTGFDGDTGAADPALVAALADPSDERALMVAVAAARLLVPIVAEPVSVDDSGQHLVEKQTDMAAVTLVAPDGARALPVFTSMDAIAAWDPQARPVPVTAARAAQAAVSERCDVIVIDVAGQQPLALRPSMVWALAQQREWLPAHEDPQVAAAVADALQDQPDVVAHTLSAGGAGEGVLRVGLTLVPGLDAERIQAVATAIGERLATDGEIRARIDGLAFSIS</sequence>
<evidence type="ECO:0000313" key="3">
    <source>
        <dbReference type="EMBL" id="XBO43717.1"/>
    </source>
</evidence>
<reference evidence="3" key="1">
    <citation type="submission" date="2024-05" db="EMBL/GenBank/DDBJ databases">
        <authorList>
            <person name="Kim S."/>
            <person name="Heo J."/>
            <person name="Choi H."/>
            <person name="Choi Y."/>
            <person name="Kwon S.-W."/>
            <person name="Kim Y."/>
        </authorList>
    </citation>
    <scope>NUCLEOTIDE SEQUENCE</scope>
    <source>
        <strain evidence="3">KACC 23699</strain>
    </source>
</reference>
<evidence type="ECO:0000256" key="1">
    <source>
        <dbReference type="SAM" id="MobiDB-lite"/>
    </source>
</evidence>
<dbReference type="InterPro" id="IPR009839">
    <property type="entry name" value="SseB_N"/>
</dbReference>
<gene>
    <name evidence="3" type="ORF">ABEG17_19515</name>
</gene>
<feature type="region of interest" description="Disordered" evidence="1">
    <location>
        <begin position="1"/>
        <end position="27"/>
    </location>
</feature>
<feature type="domain" description="SseB protein N-terminal" evidence="2">
    <location>
        <begin position="35"/>
        <end position="154"/>
    </location>
</feature>
<evidence type="ECO:0000259" key="2">
    <source>
        <dbReference type="Pfam" id="PF07179"/>
    </source>
</evidence>
<dbReference type="Pfam" id="PF07179">
    <property type="entry name" value="SseB"/>
    <property type="match status" value="1"/>
</dbReference>
<feature type="compositionally biased region" description="Polar residues" evidence="1">
    <location>
        <begin position="1"/>
        <end position="11"/>
    </location>
</feature>
<proteinExistence type="predicted"/>
<accession>A0AAU7JTH8</accession>
<dbReference type="AlphaFoldDB" id="A0AAU7JTH8"/>
<organism evidence="3">
    <name type="scientific">Pedococcus sp. KACC 23699</name>
    <dbReference type="NCBI Taxonomy" id="3149228"/>
    <lineage>
        <taxon>Bacteria</taxon>
        <taxon>Bacillati</taxon>
        <taxon>Actinomycetota</taxon>
        <taxon>Actinomycetes</taxon>
        <taxon>Micrococcales</taxon>
        <taxon>Intrasporangiaceae</taxon>
        <taxon>Pedococcus</taxon>
    </lineage>
</organism>